<dbReference type="PROSITE" id="PS51203">
    <property type="entry name" value="CS"/>
    <property type="match status" value="1"/>
</dbReference>
<dbReference type="SUPFAM" id="SSF49764">
    <property type="entry name" value="HSP20-like chaperones"/>
    <property type="match status" value="1"/>
</dbReference>
<dbReference type="SMART" id="SM00028">
    <property type="entry name" value="TPR"/>
    <property type="match status" value="2"/>
</dbReference>
<feature type="domain" description="CS" evidence="2">
    <location>
        <begin position="12"/>
        <end position="101"/>
    </location>
</feature>
<proteinExistence type="predicted"/>
<accession>A0ABR2K4T3</accession>
<comment type="caution">
    <text evidence="3">The sequence shown here is derived from an EMBL/GenBank/DDBJ whole genome shotgun (WGS) entry which is preliminary data.</text>
</comment>
<keyword evidence="1" id="KW-0472">Membrane</keyword>
<evidence type="ECO:0000313" key="3">
    <source>
        <dbReference type="EMBL" id="KAK8886133.1"/>
    </source>
</evidence>
<evidence type="ECO:0000259" key="2">
    <source>
        <dbReference type="PROSITE" id="PS51203"/>
    </source>
</evidence>
<protein>
    <recommendedName>
        <fullName evidence="2">CS domain-containing protein</fullName>
    </recommendedName>
</protein>
<reference evidence="3 4" key="1">
    <citation type="submission" date="2024-04" db="EMBL/GenBank/DDBJ databases">
        <title>Tritrichomonas musculus Genome.</title>
        <authorList>
            <person name="Alves-Ferreira E."/>
            <person name="Grigg M."/>
            <person name="Lorenzi H."/>
            <person name="Galac M."/>
        </authorList>
    </citation>
    <scope>NUCLEOTIDE SEQUENCE [LARGE SCALE GENOMIC DNA]</scope>
    <source>
        <strain evidence="3 4">EAF2021</strain>
    </source>
</reference>
<gene>
    <name evidence="3" type="ORF">M9Y10_041593</name>
</gene>
<sequence length="447" mass="49038">MSENEIIHSQYLSLYKWLFSQDDDNVFIKFKMPQADKFDSSDIHVELTEKQTIKVFITGKIPFLYGTLFEEVDENYTQRVSSNYFIITLKKTQPIEWKCLIKSVTKDKLKADPKSCFLLGINQIDEFSKEMLTPLLALSVQYHYPEACLYLGNKYLKEKNYKDALESYQLIANDHNYPTAALQAGIVLFKLGKIDEAKEYLNRASEFGIEAANNVLNEIDETKKEAKTIITSEIQAVQTMTAATEAAVEAISIEKSKENAAAQKIAPNVIDAAIEESILQEVATSVAAATESAIIAENIVAREAALDGTVETTLAAEDAIARTVAANEAIDTIASVDQAAVNTMAEAADTLADTATSVVVAAETTLTAESVAAEESATVGEAAERIIATETTVPHNYHENNNNTQSTAIIPKTEQKSNFFSSPAALVVMAVGIVSLLLLTQIRKRRR</sequence>
<evidence type="ECO:0000256" key="1">
    <source>
        <dbReference type="SAM" id="Phobius"/>
    </source>
</evidence>
<dbReference type="Pfam" id="PF04969">
    <property type="entry name" value="CS"/>
    <property type="match status" value="1"/>
</dbReference>
<keyword evidence="4" id="KW-1185">Reference proteome</keyword>
<dbReference type="Gene3D" id="1.25.40.10">
    <property type="entry name" value="Tetratricopeptide repeat domain"/>
    <property type="match status" value="1"/>
</dbReference>
<dbReference type="Gene3D" id="2.60.40.790">
    <property type="match status" value="1"/>
</dbReference>
<dbReference type="Proteomes" id="UP001470230">
    <property type="component" value="Unassembled WGS sequence"/>
</dbReference>
<organism evidence="3 4">
    <name type="scientific">Tritrichomonas musculus</name>
    <dbReference type="NCBI Taxonomy" id="1915356"/>
    <lineage>
        <taxon>Eukaryota</taxon>
        <taxon>Metamonada</taxon>
        <taxon>Parabasalia</taxon>
        <taxon>Tritrichomonadida</taxon>
        <taxon>Tritrichomonadidae</taxon>
        <taxon>Tritrichomonas</taxon>
    </lineage>
</organism>
<dbReference type="InterPro" id="IPR011990">
    <property type="entry name" value="TPR-like_helical_dom_sf"/>
</dbReference>
<dbReference type="InterPro" id="IPR007052">
    <property type="entry name" value="CS_dom"/>
</dbReference>
<dbReference type="EMBL" id="JAPFFF010000007">
    <property type="protein sequence ID" value="KAK8886133.1"/>
    <property type="molecule type" value="Genomic_DNA"/>
</dbReference>
<keyword evidence="1" id="KW-0812">Transmembrane</keyword>
<name>A0ABR2K4T3_9EUKA</name>
<dbReference type="InterPro" id="IPR019734">
    <property type="entry name" value="TPR_rpt"/>
</dbReference>
<keyword evidence="1" id="KW-1133">Transmembrane helix</keyword>
<feature type="transmembrane region" description="Helical" evidence="1">
    <location>
        <begin position="419"/>
        <end position="439"/>
    </location>
</feature>
<dbReference type="SUPFAM" id="SSF81901">
    <property type="entry name" value="HCP-like"/>
    <property type="match status" value="1"/>
</dbReference>
<dbReference type="InterPro" id="IPR008978">
    <property type="entry name" value="HSP20-like_chaperone"/>
</dbReference>
<evidence type="ECO:0000313" key="4">
    <source>
        <dbReference type="Proteomes" id="UP001470230"/>
    </source>
</evidence>